<accession>A0A9D5DND1</accession>
<evidence type="ECO:0000256" key="2">
    <source>
        <dbReference type="ARBA" id="ARBA00022448"/>
    </source>
</evidence>
<proteinExistence type="predicted"/>
<dbReference type="GO" id="GO:0012505">
    <property type="term" value="C:endomembrane system"/>
    <property type="evidence" value="ECO:0007669"/>
    <property type="project" value="UniProtKB-SubCell"/>
</dbReference>
<keyword evidence="4" id="KW-0472">Membrane</keyword>
<dbReference type="Proteomes" id="UP001067231">
    <property type="component" value="Unassembled WGS sequence"/>
</dbReference>
<gene>
    <name evidence="6" type="ORF">OJ253_286</name>
</gene>
<dbReference type="Gene3D" id="1.25.10.10">
    <property type="entry name" value="Leucine-rich Repeat Variant"/>
    <property type="match status" value="1"/>
</dbReference>
<evidence type="ECO:0000256" key="4">
    <source>
        <dbReference type="ARBA" id="ARBA00023136"/>
    </source>
</evidence>
<dbReference type="InterPro" id="IPR002553">
    <property type="entry name" value="Clathrin/coatomer_adapt-like_N"/>
</dbReference>
<evidence type="ECO:0000256" key="3">
    <source>
        <dbReference type="ARBA" id="ARBA00022927"/>
    </source>
</evidence>
<keyword evidence="3" id="KW-0653">Protein transport</keyword>
<dbReference type="PANTHER" id="PTHR22780">
    <property type="entry name" value="ADAPTIN, ALPHA/GAMMA/EPSILON"/>
    <property type="match status" value="1"/>
</dbReference>
<dbReference type="OrthoDB" id="413467at2759"/>
<comment type="caution">
    <text evidence="6">The sequence shown here is derived from an EMBL/GenBank/DDBJ whole genome shotgun (WGS) entry which is preliminary data.</text>
</comment>
<dbReference type="GO" id="GO:0006886">
    <property type="term" value="P:intracellular protein transport"/>
    <property type="evidence" value="ECO:0007669"/>
    <property type="project" value="InterPro"/>
</dbReference>
<dbReference type="InterPro" id="IPR016024">
    <property type="entry name" value="ARM-type_fold"/>
</dbReference>
<dbReference type="Pfam" id="PF01602">
    <property type="entry name" value="Adaptin_N"/>
    <property type="match status" value="1"/>
</dbReference>
<reference evidence="6" key="1">
    <citation type="submission" date="2022-10" db="EMBL/GenBank/DDBJ databases">
        <title>Adaptive evolution leads to modifications in subtelomeric GC content in a zoonotic Cryptosporidium species.</title>
        <authorList>
            <person name="Li J."/>
            <person name="Feng Y."/>
            <person name="Xiao L."/>
        </authorList>
    </citation>
    <scope>NUCLEOTIDE SEQUENCE</scope>
    <source>
        <strain evidence="6">33844</strain>
    </source>
</reference>
<sequence>MKLVEYEVSKLKSVLMNASDNSKRDGQLTLKDKEKIIWRLAYICSMGFGVDFGWLEILELISSDIFEFKQCGYVAASIIYRNHIDLLRLLVNTVKNDLCRCYDVLMGKVQDPDRSRNARSISPEIGKTYSSKVFSNSIRKDIIKKCLLALNFIGNIPTLDFADNLFIYIKKLAEIPSGKQFNDTHIIRSKAICCLTKLFLCCPDRLRVYEWGEKLVTYFQFERNADCLISQCTFVRNSLKYYFTTDYSDHTEETENQNNQENISKLNDGEAIDSSLSVELANNWKFITPIMIFTLSRIRKYNKIGDWTFHKVPMFWLQTKIMDLLKLLPHIDNDSYVVDKMNNIIETVFFNAIHAIKSTNESFPSIMDSDDVEIQCTIGIAVEATKYVNKIYNPDFPDNICHLMAKFIEELLYTENKDYISISISLIMESKTIKAIKELIKKNLVALLRFTCTIDEDTTLNLLHIFSYICDENSWVFIMKEILNGVVYKYILSSSQFINIPSIQRGSSDYFYPGKATTLLEEIILSVCYTLRRFSNTREVSFKIINVLFQLIEKSICDPSPCLEGITENTLFHTIDILFDSGQKNECMDEREQSEELFGGLENIQKIAVLKSYKLLQKLSKFRNNLNLKSGIRWLCFLLGEYGHSISNKISIIRQVGALFSVHDLLTIYSDDEQIPLIKSTILISFTKLYTNSDHDIQNKIYEMLKVGAFNNSIDTTKLLDAIIVNEQYSLTPINEVVTSIERLAQNSSVMYRNKLLDCVLIQRKNKYFVNNINYNEDGHCNRNNWLSLCLSDMGSLYQFNFLSIFFSNGSFKYSSGETTIIIKLRKNEKKNRRIKVERISTLCGDTNRDTESSNSFSNTYDSTSKHLRVEIPAEVICNGFDHEGKFEQRVNLLCDGPYLNPPMISLLLRVVSNSKDDVSETNENTEEINADCSYSKLVCINFRLPVILSNFMAPTKKMGKNEFEHFWGRLSQSSNKGILAISPLEIPIYLQLLNFCVYSTTDDTEQSSIPNSMIYSGTSTLYLSNRKRIPCMLKIIPCDNDLNNSSSMGQAHESEENEISVDICVRSSSILAAKIIRQIISTYIMISSN</sequence>
<evidence type="ECO:0000259" key="5">
    <source>
        <dbReference type="Pfam" id="PF01602"/>
    </source>
</evidence>
<organism evidence="6">
    <name type="scientific">Cryptosporidium canis</name>
    <dbReference type="NCBI Taxonomy" id="195482"/>
    <lineage>
        <taxon>Eukaryota</taxon>
        <taxon>Sar</taxon>
        <taxon>Alveolata</taxon>
        <taxon>Apicomplexa</taxon>
        <taxon>Conoidasida</taxon>
        <taxon>Coccidia</taxon>
        <taxon>Eucoccidiorida</taxon>
        <taxon>Eimeriorina</taxon>
        <taxon>Cryptosporidiidae</taxon>
        <taxon>Cryptosporidium</taxon>
    </lineage>
</organism>
<dbReference type="AlphaFoldDB" id="A0A9D5DND1"/>
<dbReference type="InterPro" id="IPR011989">
    <property type="entry name" value="ARM-like"/>
</dbReference>
<keyword evidence="2" id="KW-0813">Transport</keyword>
<dbReference type="GO" id="GO:0016192">
    <property type="term" value="P:vesicle-mediated transport"/>
    <property type="evidence" value="ECO:0007669"/>
    <property type="project" value="InterPro"/>
</dbReference>
<dbReference type="InterPro" id="IPR050840">
    <property type="entry name" value="Adaptor_Complx_Large_Subunit"/>
</dbReference>
<protein>
    <submittedName>
        <fullName evidence="6">Adaptin AP complex subunit alpha protein</fullName>
    </submittedName>
</protein>
<comment type="subcellular location">
    <subcellularLocation>
        <location evidence="1">Endomembrane system</location>
    </subcellularLocation>
</comment>
<evidence type="ECO:0000313" key="6">
    <source>
        <dbReference type="EMBL" id="KAJ1613021.1"/>
    </source>
</evidence>
<name>A0A9D5DND1_9CRYT</name>
<dbReference type="GO" id="GO:0030117">
    <property type="term" value="C:membrane coat"/>
    <property type="evidence" value="ECO:0007669"/>
    <property type="project" value="InterPro"/>
</dbReference>
<dbReference type="SUPFAM" id="SSF48371">
    <property type="entry name" value="ARM repeat"/>
    <property type="match status" value="1"/>
</dbReference>
<dbReference type="EMBL" id="JAPCXC010000004">
    <property type="protein sequence ID" value="KAJ1613021.1"/>
    <property type="molecule type" value="Genomic_DNA"/>
</dbReference>
<evidence type="ECO:0000256" key="1">
    <source>
        <dbReference type="ARBA" id="ARBA00004308"/>
    </source>
</evidence>
<feature type="domain" description="Clathrin/coatomer adaptor adaptin-like N-terminal" evidence="5">
    <location>
        <begin position="28"/>
        <end position="98"/>
    </location>
</feature>